<dbReference type="Gene3D" id="3.20.20.140">
    <property type="entry name" value="Metal-dependent hydrolases"/>
    <property type="match status" value="1"/>
</dbReference>
<proteinExistence type="predicted"/>
<dbReference type="EMBL" id="MFNF01000006">
    <property type="protein sequence ID" value="OGH04177.1"/>
    <property type="molecule type" value="Genomic_DNA"/>
</dbReference>
<dbReference type="GO" id="GO:0004534">
    <property type="term" value="F:5'-3' RNA exonuclease activity"/>
    <property type="evidence" value="ECO:0007669"/>
    <property type="project" value="TreeGrafter"/>
</dbReference>
<dbReference type="CDD" id="cd07438">
    <property type="entry name" value="PHP_HisPPase_AMP"/>
    <property type="match status" value="1"/>
</dbReference>
<dbReference type="SMART" id="SM00481">
    <property type="entry name" value="POLIIIAc"/>
    <property type="match status" value="1"/>
</dbReference>
<dbReference type="InterPro" id="IPR004013">
    <property type="entry name" value="PHP_dom"/>
</dbReference>
<evidence type="ECO:0000259" key="1">
    <source>
        <dbReference type="SMART" id="SM00481"/>
    </source>
</evidence>
<sequence length="288" mass="31734">MVDLHCHSTASDGSLSPEEVVQTAFEEGVGLMALTDHDTLAGLPAARAKAAALGLDWIDGIELSAKWDRGHFHLLGYGINPQHRPFLAALEHFQEGRRLRSTRILEKLDQLGMPLTRQDLRVPPGQSPARPHLAQAMLDRGYVTHLEQAFELYLRQGGLAYVDKETLTPQEAIQLVLEAGGLPVLAHPVSLYLKYAELGEKLKQLKAIGLAGIEAYNSSHQANQSHRLVRLADELGLLVTGGSDFHGKFKPQVRMGRLKKGRKILSKWISPDFFATFGATKDTRIDEG</sequence>
<dbReference type="InterPro" id="IPR003141">
    <property type="entry name" value="Pol/His_phosphatase_N"/>
</dbReference>
<name>A0A1F6H1A1_9PROT</name>
<dbReference type="Pfam" id="PF02811">
    <property type="entry name" value="PHP"/>
    <property type="match status" value="1"/>
</dbReference>
<dbReference type="AlphaFoldDB" id="A0A1F6H1A1"/>
<comment type="caution">
    <text evidence="2">The sequence shown here is derived from an EMBL/GenBank/DDBJ whole genome shotgun (WGS) entry which is preliminary data.</text>
</comment>
<reference evidence="2 3" key="1">
    <citation type="journal article" date="2016" name="Nat. Commun.">
        <title>Thousands of microbial genomes shed light on interconnected biogeochemical processes in an aquifer system.</title>
        <authorList>
            <person name="Anantharaman K."/>
            <person name="Brown C.T."/>
            <person name="Hug L.A."/>
            <person name="Sharon I."/>
            <person name="Castelle C.J."/>
            <person name="Probst A.J."/>
            <person name="Thomas B.C."/>
            <person name="Singh A."/>
            <person name="Wilkins M.J."/>
            <person name="Karaoz U."/>
            <person name="Brodie E.L."/>
            <person name="Williams K.H."/>
            <person name="Hubbard S.S."/>
            <person name="Banfield J.F."/>
        </authorList>
    </citation>
    <scope>NUCLEOTIDE SEQUENCE [LARGE SCALE GENOMIC DNA]</scope>
</reference>
<dbReference type="PANTHER" id="PTHR42924">
    <property type="entry name" value="EXONUCLEASE"/>
    <property type="match status" value="1"/>
</dbReference>
<dbReference type="Proteomes" id="UP000177583">
    <property type="component" value="Unassembled WGS sequence"/>
</dbReference>
<dbReference type="SUPFAM" id="SSF89550">
    <property type="entry name" value="PHP domain-like"/>
    <property type="match status" value="1"/>
</dbReference>
<gene>
    <name evidence="2" type="ORF">A2557_00080</name>
</gene>
<protein>
    <recommendedName>
        <fullName evidence="1">Polymerase/histidinol phosphatase N-terminal domain-containing protein</fullName>
    </recommendedName>
</protein>
<dbReference type="InterPro" id="IPR016195">
    <property type="entry name" value="Pol/histidinol_Pase-like"/>
</dbReference>
<accession>A0A1F6H1A1</accession>
<feature type="domain" description="Polymerase/histidinol phosphatase N-terminal" evidence="1">
    <location>
        <begin position="2"/>
        <end position="67"/>
    </location>
</feature>
<dbReference type="Gene3D" id="1.10.150.650">
    <property type="match status" value="1"/>
</dbReference>
<dbReference type="GO" id="GO:0035312">
    <property type="term" value="F:5'-3' DNA exonuclease activity"/>
    <property type="evidence" value="ECO:0007669"/>
    <property type="project" value="TreeGrafter"/>
</dbReference>
<dbReference type="PANTHER" id="PTHR42924:SF3">
    <property type="entry name" value="POLYMERASE_HISTIDINOL PHOSPHATASE N-TERMINAL DOMAIN-CONTAINING PROTEIN"/>
    <property type="match status" value="1"/>
</dbReference>
<organism evidence="2 3">
    <name type="scientific">Candidatus Lambdaproteobacteria bacterium RIFOXYD2_FULL_56_26</name>
    <dbReference type="NCBI Taxonomy" id="1817773"/>
    <lineage>
        <taxon>Bacteria</taxon>
        <taxon>Pseudomonadati</taxon>
        <taxon>Pseudomonadota</taxon>
        <taxon>Candidatus Lambdaproteobacteria</taxon>
    </lineage>
</organism>
<dbReference type="InterPro" id="IPR052018">
    <property type="entry name" value="PHP_domain"/>
</dbReference>
<evidence type="ECO:0000313" key="3">
    <source>
        <dbReference type="Proteomes" id="UP000177583"/>
    </source>
</evidence>
<evidence type="ECO:0000313" key="2">
    <source>
        <dbReference type="EMBL" id="OGH04177.1"/>
    </source>
</evidence>